<dbReference type="Gene3D" id="1.20.1250.20">
    <property type="entry name" value="MFS general substrate transporter like domains"/>
    <property type="match status" value="1"/>
</dbReference>
<feature type="transmembrane region" description="Helical" evidence="7">
    <location>
        <begin position="50"/>
        <end position="70"/>
    </location>
</feature>
<dbReference type="PROSITE" id="PS50850">
    <property type="entry name" value="MFS"/>
    <property type="match status" value="1"/>
</dbReference>
<keyword evidence="4 7" id="KW-0812">Transmembrane</keyword>
<proteinExistence type="predicted"/>
<dbReference type="KEGG" id="grc:GI584_16885"/>
<feature type="transmembrane region" description="Helical" evidence="7">
    <location>
        <begin position="298"/>
        <end position="320"/>
    </location>
</feature>
<gene>
    <name evidence="9" type="ORF">GI584_16885</name>
</gene>
<evidence type="ECO:0000256" key="6">
    <source>
        <dbReference type="ARBA" id="ARBA00023136"/>
    </source>
</evidence>
<comment type="subcellular location">
    <subcellularLocation>
        <location evidence="1">Cell membrane</location>
        <topology evidence="1">Multi-pass membrane protein</topology>
    </subcellularLocation>
</comment>
<dbReference type="SUPFAM" id="SSF103473">
    <property type="entry name" value="MFS general substrate transporter"/>
    <property type="match status" value="1"/>
</dbReference>
<dbReference type="InterPro" id="IPR004638">
    <property type="entry name" value="EmrB-like"/>
</dbReference>
<dbReference type="EMBL" id="CP045915">
    <property type="protein sequence ID" value="QGH35619.1"/>
    <property type="molecule type" value="Genomic_DNA"/>
</dbReference>
<dbReference type="PANTHER" id="PTHR42718">
    <property type="entry name" value="MAJOR FACILITATOR SUPERFAMILY MULTIDRUG TRANSPORTER MFSC"/>
    <property type="match status" value="1"/>
</dbReference>
<dbReference type="GO" id="GO:0022857">
    <property type="term" value="F:transmembrane transporter activity"/>
    <property type="evidence" value="ECO:0007669"/>
    <property type="project" value="InterPro"/>
</dbReference>
<keyword evidence="3" id="KW-1003">Cell membrane</keyword>
<feature type="transmembrane region" description="Helical" evidence="7">
    <location>
        <begin position="166"/>
        <end position="187"/>
    </location>
</feature>
<dbReference type="PANTHER" id="PTHR42718:SF24">
    <property type="entry name" value="MAJOR FACILITATOR SUPERFAMILY (MFS) PROFILE DOMAIN-CONTAINING PROTEIN"/>
    <property type="match status" value="1"/>
</dbReference>
<dbReference type="InterPro" id="IPR011701">
    <property type="entry name" value="MFS"/>
</dbReference>
<dbReference type="InterPro" id="IPR036259">
    <property type="entry name" value="MFS_trans_sf"/>
</dbReference>
<dbReference type="GO" id="GO:0005886">
    <property type="term" value="C:plasma membrane"/>
    <property type="evidence" value="ECO:0007669"/>
    <property type="project" value="UniProtKB-SubCell"/>
</dbReference>
<feature type="transmembrane region" description="Helical" evidence="7">
    <location>
        <begin position="107"/>
        <end position="128"/>
    </location>
</feature>
<feature type="transmembrane region" description="Helical" evidence="7">
    <location>
        <begin position="434"/>
        <end position="455"/>
    </location>
</feature>
<name>A0A5Q2TKY1_9BACI</name>
<dbReference type="RefSeq" id="WP_153791948.1">
    <property type="nucleotide sequence ID" value="NZ_CP045915.1"/>
</dbReference>
<feature type="transmembrane region" description="Helical" evidence="7">
    <location>
        <begin position="135"/>
        <end position="154"/>
    </location>
</feature>
<keyword evidence="2" id="KW-0813">Transport</keyword>
<dbReference type="Proteomes" id="UP000339690">
    <property type="component" value="Chromosome"/>
</dbReference>
<evidence type="ECO:0000313" key="9">
    <source>
        <dbReference type="EMBL" id="QGH35619.1"/>
    </source>
</evidence>
<keyword evidence="5 7" id="KW-1133">Transmembrane helix</keyword>
<keyword evidence="10" id="KW-1185">Reference proteome</keyword>
<dbReference type="CDD" id="cd17503">
    <property type="entry name" value="MFS_LmrB_MDR_like"/>
    <property type="match status" value="1"/>
</dbReference>
<dbReference type="InterPro" id="IPR020846">
    <property type="entry name" value="MFS_dom"/>
</dbReference>
<keyword evidence="6 7" id="KW-0472">Membrane</keyword>
<organism evidence="9 10">
    <name type="scientific">Gracilibacillus salitolerans</name>
    <dbReference type="NCBI Taxonomy" id="2663022"/>
    <lineage>
        <taxon>Bacteria</taxon>
        <taxon>Bacillati</taxon>
        <taxon>Bacillota</taxon>
        <taxon>Bacilli</taxon>
        <taxon>Bacillales</taxon>
        <taxon>Bacillaceae</taxon>
        <taxon>Gracilibacillus</taxon>
    </lineage>
</organism>
<feature type="transmembrane region" description="Helical" evidence="7">
    <location>
        <begin position="199"/>
        <end position="219"/>
    </location>
</feature>
<feature type="transmembrane region" description="Helical" evidence="7">
    <location>
        <begin position="267"/>
        <end position="292"/>
    </location>
</feature>
<feature type="transmembrane region" description="Helical" evidence="7">
    <location>
        <begin position="404"/>
        <end position="422"/>
    </location>
</feature>
<dbReference type="Gene3D" id="1.20.1720.10">
    <property type="entry name" value="Multidrug resistance protein D"/>
    <property type="match status" value="1"/>
</dbReference>
<protein>
    <submittedName>
        <fullName evidence="9">DHA2 family efflux MFS transporter permease subunit</fullName>
    </submittedName>
</protein>
<feature type="transmembrane region" description="Helical" evidence="7">
    <location>
        <begin position="357"/>
        <end position="383"/>
    </location>
</feature>
<feature type="transmembrane region" description="Helical" evidence="7">
    <location>
        <begin position="225"/>
        <end position="246"/>
    </location>
</feature>
<feature type="transmembrane region" description="Helical" evidence="7">
    <location>
        <begin position="12"/>
        <end position="30"/>
    </location>
</feature>
<sequence>MNNDIEIKRTPLMIVLMSGAFVAILNQTLLGTALPHIMADLEIDAATAQWLQSIFMLVNGIMIPVTAFLIERFTTRALFLTAMGCFAVGTLVAAVAPGFSVLMAGRVLQAAGAGIMMPLMQTIMFLIFPIEKRGTAMGLFGMVIAFAPAIGPTLSGWLVETFPWRSLFYVVLPIAIIDLIVANKILVNVTKQTFPKVDVTSIVLSTLGFGGILYGFSMAGDVNHGWLSGMVLIPLVVGAITLFFFIHRQFRLEKPILEFRIFKYSMFSLTTVIGMISFLAMIGGAIILPIMMQDYLGFTALESGLALLPGAVLMGLMNPITGRLFDRFGGKWLAVIGLGLLTITTFLLAILTTETSFAYITTVNAVRMFSISMVMMPVTTAGLNQLPNNVIPHGTAMNNTMRQMAGALGTALLVSVMMNQAIPSDGLAGMIHGANVSFMVAGIISVGGFILAFFIKNSIPGKTAE</sequence>
<evidence type="ECO:0000259" key="8">
    <source>
        <dbReference type="PROSITE" id="PS50850"/>
    </source>
</evidence>
<evidence type="ECO:0000256" key="3">
    <source>
        <dbReference type="ARBA" id="ARBA00022475"/>
    </source>
</evidence>
<evidence type="ECO:0000256" key="5">
    <source>
        <dbReference type="ARBA" id="ARBA00022989"/>
    </source>
</evidence>
<evidence type="ECO:0000256" key="7">
    <source>
        <dbReference type="SAM" id="Phobius"/>
    </source>
</evidence>
<evidence type="ECO:0000256" key="4">
    <source>
        <dbReference type="ARBA" id="ARBA00022692"/>
    </source>
</evidence>
<feature type="domain" description="Major facilitator superfamily (MFS) profile" evidence="8">
    <location>
        <begin position="12"/>
        <end position="460"/>
    </location>
</feature>
<evidence type="ECO:0000313" key="10">
    <source>
        <dbReference type="Proteomes" id="UP000339690"/>
    </source>
</evidence>
<feature type="transmembrane region" description="Helical" evidence="7">
    <location>
        <begin position="77"/>
        <end position="101"/>
    </location>
</feature>
<reference evidence="9 10" key="1">
    <citation type="submission" date="2019-11" db="EMBL/GenBank/DDBJ databases">
        <title>Gracilibacillus salitolerans sp. nov., a moderate halophile isolated from a saline soil in northwest China.</title>
        <authorList>
            <person name="Gan L."/>
        </authorList>
    </citation>
    <scope>NUCLEOTIDE SEQUENCE [LARGE SCALE GENOMIC DNA]</scope>
    <source>
        <strain evidence="9 10">SCU50</strain>
    </source>
</reference>
<feature type="transmembrane region" description="Helical" evidence="7">
    <location>
        <begin position="332"/>
        <end position="351"/>
    </location>
</feature>
<accession>A0A5Q2TKY1</accession>
<dbReference type="PRINTS" id="PR01036">
    <property type="entry name" value="TCRTETB"/>
</dbReference>
<dbReference type="Pfam" id="PF07690">
    <property type="entry name" value="MFS_1"/>
    <property type="match status" value="1"/>
</dbReference>
<dbReference type="NCBIfam" id="TIGR00711">
    <property type="entry name" value="efflux_EmrB"/>
    <property type="match status" value="1"/>
</dbReference>
<dbReference type="AlphaFoldDB" id="A0A5Q2TKY1"/>
<evidence type="ECO:0000256" key="2">
    <source>
        <dbReference type="ARBA" id="ARBA00022448"/>
    </source>
</evidence>
<evidence type="ECO:0000256" key="1">
    <source>
        <dbReference type="ARBA" id="ARBA00004651"/>
    </source>
</evidence>